<dbReference type="SUPFAM" id="SSF56672">
    <property type="entry name" value="DNA/RNA polymerases"/>
    <property type="match status" value="1"/>
</dbReference>
<dbReference type="PROSITE" id="PS51192">
    <property type="entry name" value="HELICASE_ATP_BIND_1"/>
    <property type="match status" value="1"/>
</dbReference>
<evidence type="ECO:0000256" key="9">
    <source>
        <dbReference type="ARBA" id="ARBA00022840"/>
    </source>
</evidence>
<feature type="transmembrane region" description="Helical" evidence="18">
    <location>
        <begin position="381"/>
        <end position="402"/>
    </location>
</feature>
<feature type="compositionally biased region" description="Low complexity" evidence="17">
    <location>
        <begin position="1492"/>
        <end position="1526"/>
    </location>
</feature>
<sequence>MIIQFIHKHCPLFTWKLLTITMIYLNLLIILPAKSLPPDGDLFNMVILFVGAHFLGLLSEKIGLPPLFGMLVAGFLHGNIIDNEMDPTLTSTTRSLALIIILIRAGLNLDPQAIRTLSSVCARLSLLPSIVEALIVTLLSWIWFGFNLSWSLMLGFVIGSVSPAVVVPSMVIIQEQNYGVQNGIPTLLIASASVDNVFAITGVSVCLSFAINNGDGGSNISQMILTIVRGPLEALAGIIYGLIVGIILWYIPERYDRKKSAERFEIHRFILLATTSLFIWFGSQQANLKSIGPLAILTAPFVASIRWRQNNLGQLSRESFRILWVVFENFLFCLIGFSVRLRKLDTSVLFGGIVIILIAVIIRMIVAYLVTYGQFDRKERLFMAISWLPKATIQAAMGPVALDLAQTNDDIGRAQIVLTLAVLSILLTAPVGAIAMDRTYRKLLKNYSNENLNPNTNNMTSSEPMDLENQTTTNKVNDAMKNKTKAKRSSISMMKNGRLFWQQKNRSNISLNQQFYQESQNKTPVDKNQLRNWGLPEPILHHYGQKSISRFFDWQVECLELPGVLDDQKNLVYSAPTSAGKTMVADIVLFKTLLERRKKAIIILPFVSISVEKVQSLKQVFRRLGLRIDSFAGQTNPRGGLQRVDAAVCTIEKANNMVNRLIEEKKIAEIGLIIVDELHMIGDTSRGYILELLLSKLIHMKSNPFAEDIDLRQLQIIGMSATIPNLNDIAKWLDAEFFVTDYRPVPLNEHVVVGNEILKVSTNSIQPDTQFSSLQSTVVSSGLSNNDNNGEIECIPLKTIDCNLLKLNTAFSQSLIYMAIETLAQGFSTLIFCPTRSMCESMAKSIASNIFSIGQKDRIPQNDFERNIRNSIHSDQILSYQRSVSLINTLKRSSSGFDPNLERVLKFGCAFHHAGMTMEERGTVEQGFRDGTLRILCCTTTLSAGVNLPARRVMITSPLDYSNKLLAVGNYRQMIGRAGRKGIDTLGESFLFCADKDINMARRLISTKMQSIKSNLITIQKLNNNKSSATTSVEQIPTSSNIKWQPVLNDQLLRAVLEVIANEMVKNIDDIHVYLGCTFFRNCPLNLLGSQTNMEKDEIINECIRMVLDKLKTYEFIYIHSSEANNSEEKSDDSRINVTDLGRAVISSGVSPSDGQFIYEELKRFRTKLSLLTDLHLVYQTTPVYIINQLPDIDWHHYLNLYERWDKNTRHIAKLIGISEHFICIQVSTSGMKTSTQAQIHRRFYASLALFELIEEVPMWKVQQKYNLDKGILQSLQQQASTFAGMLSTFCQRLEWKTLAKLFEEFQPRLSFGVQLDLIDLVRIPCINSMIARQLHSKGYEDISSLIQLKPKDIEIALMTSKDLIPDGNNDPNEARIYLSTLDCTITIAELSKMIIKEARMLKEKEIGQKISFDNEIESGSTVNSPASIVNDDLPPPEQEKEQAFSKPTLKIQRSNESMDMMEPDGNNKRIKTDHSLTSNDYIEVPIEEDSSSGSSLPSSSTPNANKQPQSNSIQPSSPKSDTSTFFDDEDDDELLEGLSLIISKTKDDQGTNKTVMMPESSKSLSMSTMSIDEDIELLQMLEQQEQQDSSEDPESHSQSSSVNTIESKDEADRFLQSLADNEIINPPLLHESNVTVDNFELITIENGQSCQDFLARIFPENDNNQIVALYFRFEQRKNQNKQRTMIVLKPGDQCLSTQQQPSDEPLGFRLRNSSDLYLVGLYVTKLNQKQIYYINGHEALEFLRQNWFTHLSNVVLGTESTNTIRFVCHDVKQAVRCFYDVFNFDWTFISYRIEWNDATVATWLLDPESQQYNIDSIRIKDLPKWAMNHQLDIDYFNRIDKYRQILINTKRYPFGCQSLQDVDYLLKILILFNLVYGLLIRLREQNLYKSYRLIEIPSRICISVMESNPTKVDREYMNQLEDTIQDLISRIETKIFATVGRSFNLNSPDQIAKILYSQEMGLISSYFNVTTSSPGSSSKRLSTKTSLPKITPVTRKPSTSKMALMRLQESVGKKSHLPTMIIEWRRLNHALTNSIMTINRHWHLRNNDSFIYGNCCEWTATGRIAMYDPNLINLDNDFEIKSHLNDAIKNDDVKSTLIHIRRMIISPDNYELVTADYCQLELRILAHFSKDTNLVKVLNNIDVDVFKSIAASWKQISIDQVDYETRQQAKQICYGIIYGMGDESLAQKLEITREEAAEYKQSFFQRYNRLNEFITKTIDNCRQKRYVETIAGRRRQLSAIVSPKSVESSRACRQALNTKIQGSAADIIKIAMIAVQKQIDQQCFDVRFVLQMYDELMYQVRRDQLEQFGSCLKRQMEMVGNYLRVVLPVKISHGQNWSELEPLL</sequence>
<evidence type="ECO:0000256" key="4">
    <source>
        <dbReference type="ARBA" id="ARBA00022679"/>
    </source>
</evidence>
<dbReference type="Gene3D" id="1.10.150.20">
    <property type="entry name" value="5' to 3' exonuclease, C-terminal subdomain"/>
    <property type="match status" value="1"/>
</dbReference>
<keyword evidence="16" id="KW-0175">Coiled coil</keyword>
<dbReference type="CDD" id="cd08638">
    <property type="entry name" value="DNA_pol_A_theta"/>
    <property type="match status" value="1"/>
</dbReference>
<evidence type="ECO:0000256" key="13">
    <source>
        <dbReference type="ARBA" id="ARBA00023204"/>
    </source>
</evidence>
<keyword evidence="13" id="KW-0234">DNA repair</keyword>
<reference evidence="21" key="1">
    <citation type="submission" date="2013-05" db="EMBL/GenBank/DDBJ databases">
        <authorList>
            <person name="Yim A.K.Y."/>
            <person name="Chan T.F."/>
            <person name="Ji K.M."/>
            <person name="Liu X.Y."/>
            <person name="Zhou J.W."/>
            <person name="Li R.Q."/>
            <person name="Yang K.Y."/>
            <person name="Li J."/>
            <person name="Li M."/>
            <person name="Law P.T.W."/>
            <person name="Wu Y.L."/>
            <person name="Cai Z.L."/>
            <person name="Qin H."/>
            <person name="Bao Y."/>
            <person name="Leung R.K.K."/>
            <person name="Ng P.K.S."/>
            <person name="Zou J."/>
            <person name="Zhong X.J."/>
            <person name="Ran P.X."/>
            <person name="Zhong N.S."/>
            <person name="Liu Z.G."/>
            <person name="Tsui S.K.W."/>
        </authorList>
    </citation>
    <scope>NUCLEOTIDE SEQUENCE</scope>
    <source>
        <strain evidence="21">Derf</strain>
        <tissue evidence="21">Whole organism</tissue>
    </source>
</reference>
<evidence type="ECO:0000313" key="21">
    <source>
        <dbReference type="EMBL" id="KAH9493942.1"/>
    </source>
</evidence>
<dbReference type="GO" id="GO:0003677">
    <property type="term" value="F:DNA binding"/>
    <property type="evidence" value="ECO:0007669"/>
    <property type="project" value="InterPro"/>
</dbReference>
<dbReference type="CDD" id="cd18795">
    <property type="entry name" value="SF2_C_Ski2"/>
    <property type="match status" value="1"/>
</dbReference>
<evidence type="ECO:0000256" key="8">
    <source>
        <dbReference type="ARBA" id="ARBA00022763"/>
    </source>
</evidence>
<dbReference type="EMBL" id="ASGP02000008">
    <property type="protein sequence ID" value="KAH9493942.1"/>
    <property type="molecule type" value="Genomic_DNA"/>
</dbReference>
<evidence type="ECO:0000256" key="3">
    <source>
        <dbReference type="ARBA" id="ARBA00012417"/>
    </source>
</evidence>
<evidence type="ECO:0000256" key="10">
    <source>
        <dbReference type="ARBA" id="ARBA00022932"/>
    </source>
</evidence>
<dbReference type="PROSITE" id="PS51194">
    <property type="entry name" value="HELICASE_CTER"/>
    <property type="match status" value="1"/>
</dbReference>
<dbReference type="GO" id="GO:0003887">
    <property type="term" value="F:DNA-directed DNA polymerase activity"/>
    <property type="evidence" value="ECO:0007669"/>
    <property type="project" value="UniProtKB-KW"/>
</dbReference>
<evidence type="ECO:0000256" key="5">
    <source>
        <dbReference type="ARBA" id="ARBA00022692"/>
    </source>
</evidence>
<feature type="transmembrane region" description="Helical" evidence="18">
    <location>
        <begin position="347"/>
        <end position="369"/>
    </location>
</feature>
<dbReference type="Gene3D" id="3.30.70.370">
    <property type="match status" value="1"/>
</dbReference>
<dbReference type="InterPro" id="IPR001650">
    <property type="entry name" value="Helicase_C-like"/>
</dbReference>
<dbReference type="SUPFAM" id="SSF158702">
    <property type="entry name" value="Sec63 N-terminal domain-like"/>
    <property type="match status" value="1"/>
</dbReference>
<dbReference type="GO" id="GO:0006261">
    <property type="term" value="P:DNA-templated DNA replication"/>
    <property type="evidence" value="ECO:0007669"/>
    <property type="project" value="InterPro"/>
</dbReference>
<dbReference type="InterPro" id="IPR019760">
    <property type="entry name" value="DNA-dir_DNA_pol_A_CS"/>
</dbReference>
<dbReference type="SUPFAM" id="SSF52540">
    <property type="entry name" value="P-loop containing nucleoside triphosphate hydrolases"/>
    <property type="match status" value="1"/>
</dbReference>
<keyword evidence="7" id="KW-0547">Nucleotide-binding</keyword>
<dbReference type="InterPro" id="IPR006153">
    <property type="entry name" value="Cation/H_exchanger_TM"/>
</dbReference>
<feature type="transmembrane region" description="Helical" evidence="18">
    <location>
        <begin position="319"/>
        <end position="341"/>
    </location>
</feature>
<feature type="compositionally biased region" description="Basic and acidic residues" evidence="17">
    <location>
        <begin position="1466"/>
        <end position="1475"/>
    </location>
</feature>
<dbReference type="Pfam" id="PF00270">
    <property type="entry name" value="DEAD"/>
    <property type="match status" value="1"/>
</dbReference>
<dbReference type="SMART" id="SM00487">
    <property type="entry name" value="DEXDc"/>
    <property type="match status" value="1"/>
</dbReference>
<keyword evidence="8" id="KW-0227">DNA damage</keyword>
<dbReference type="FunFam" id="1.10.150.20:FF:000002">
    <property type="entry name" value="DNA polymerase I"/>
    <property type="match status" value="1"/>
</dbReference>
<feature type="transmembrane region" description="Helical" evidence="18">
    <location>
        <begin position="63"/>
        <end position="81"/>
    </location>
</feature>
<dbReference type="Pfam" id="PF00476">
    <property type="entry name" value="DNA_pol_A"/>
    <property type="match status" value="1"/>
</dbReference>
<evidence type="ECO:0000256" key="15">
    <source>
        <dbReference type="ARBA" id="ARBA00049244"/>
    </source>
</evidence>
<evidence type="ECO:0000256" key="6">
    <source>
        <dbReference type="ARBA" id="ARBA00022695"/>
    </source>
</evidence>
<dbReference type="Gene3D" id="1.20.1060.10">
    <property type="entry name" value="Taq DNA Polymerase, Chain T, domain 4"/>
    <property type="match status" value="1"/>
</dbReference>
<dbReference type="InterPro" id="IPR014001">
    <property type="entry name" value="Helicase_ATP-bd"/>
</dbReference>
<dbReference type="InterPro" id="IPR048960">
    <property type="entry name" value="POLQ-like_helical"/>
</dbReference>
<evidence type="ECO:0000256" key="11">
    <source>
        <dbReference type="ARBA" id="ARBA00022989"/>
    </source>
</evidence>
<evidence type="ECO:0000256" key="12">
    <source>
        <dbReference type="ARBA" id="ARBA00023136"/>
    </source>
</evidence>
<feature type="transmembrane region" description="Helical" evidence="18">
    <location>
        <begin position="414"/>
        <end position="436"/>
    </location>
</feature>
<feature type="transmembrane region" description="Helical" evidence="18">
    <location>
        <begin position="42"/>
        <end position="58"/>
    </location>
</feature>
<keyword evidence="4" id="KW-0808">Transferase</keyword>
<comment type="caution">
    <text evidence="21">The sequence shown here is derived from an EMBL/GenBank/DDBJ whole genome shotgun (WGS) entry which is preliminary data.</text>
</comment>
<dbReference type="GO" id="GO:0005634">
    <property type="term" value="C:nucleus"/>
    <property type="evidence" value="ECO:0007669"/>
    <property type="project" value="UniProtKB-SubCell"/>
</dbReference>
<dbReference type="InterPro" id="IPR011545">
    <property type="entry name" value="DEAD/DEAH_box_helicase_dom"/>
</dbReference>
<feature type="coiled-coil region" evidence="16">
    <location>
        <begin position="644"/>
        <end position="671"/>
    </location>
</feature>
<keyword evidence="12 18" id="KW-0472">Membrane</keyword>
<dbReference type="GO" id="GO:0016020">
    <property type="term" value="C:membrane"/>
    <property type="evidence" value="ECO:0007669"/>
    <property type="project" value="UniProtKB-SubCell"/>
</dbReference>
<evidence type="ECO:0000256" key="18">
    <source>
        <dbReference type="SAM" id="Phobius"/>
    </source>
</evidence>
<dbReference type="SMART" id="SM00490">
    <property type="entry name" value="HELICc"/>
    <property type="match status" value="1"/>
</dbReference>
<feature type="transmembrane region" description="Helical" evidence="18">
    <location>
        <begin position="185"/>
        <end position="211"/>
    </location>
</feature>
<comment type="subcellular location">
    <subcellularLocation>
        <location evidence="2">Membrane</location>
        <topology evidence="2">Multi-pass membrane protein</topology>
    </subcellularLocation>
    <subcellularLocation>
        <location evidence="1">Nucleus</location>
    </subcellularLocation>
</comment>
<evidence type="ECO:0000256" key="1">
    <source>
        <dbReference type="ARBA" id="ARBA00004123"/>
    </source>
</evidence>
<accession>A0A922HMS7</accession>
<evidence type="ECO:0000256" key="2">
    <source>
        <dbReference type="ARBA" id="ARBA00004141"/>
    </source>
</evidence>
<dbReference type="InterPro" id="IPR027417">
    <property type="entry name" value="P-loop_NTPase"/>
</dbReference>
<dbReference type="FunFam" id="3.40.50.300:FF:000813">
    <property type="entry name" value="helicase POLQ-like isoform X1"/>
    <property type="match status" value="1"/>
</dbReference>
<keyword evidence="5 18" id="KW-0812">Transmembrane</keyword>
<name>A0A922HMS7_DERFA</name>
<dbReference type="Pfam" id="PF00271">
    <property type="entry name" value="Helicase_C"/>
    <property type="match status" value="1"/>
</dbReference>
<feature type="compositionally biased region" description="Polar residues" evidence="17">
    <location>
        <begin position="1418"/>
        <end position="1428"/>
    </location>
</feature>
<dbReference type="SMART" id="SM00482">
    <property type="entry name" value="POLAc"/>
    <property type="match status" value="1"/>
</dbReference>
<dbReference type="InterPro" id="IPR038770">
    <property type="entry name" value="Na+/solute_symporter_sf"/>
</dbReference>
<keyword evidence="6" id="KW-0548">Nucleotidyltransferase</keyword>
<evidence type="ECO:0000256" key="16">
    <source>
        <dbReference type="SAM" id="Coils"/>
    </source>
</evidence>
<dbReference type="CDD" id="cd18026">
    <property type="entry name" value="DEXHc_POLQ-like"/>
    <property type="match status" value="1"/>
</dbReference>
<dbReference type="Proteomes" id="UP000790347">
    <property type="component" value="Unassembled WGS sequence"/>
</dbReference>
<keyword evidence="10" id="KW-0239">DNA-directed DNA polymerase</keyword>
<reference evidence="21" key="2">
    <citation type="journal article" date="2022" name="Res Sq">
        <title>Comparative Genomics Reveals Insights into the Divergent Evolution of Astigmatic Mites and Household Pest Adaptations.</title>
        <authorList>
            <person name="Xiong Q."/>
            <person name="Wan A.T.-Y."/>
            <person name="Liu X.-Y."/>
            <person name="Fung C.S.-H."/>
            <person name="Xiao X."/>
            <person name="Malainual N."/>
            <person name="Hou J."/>
            <person name="Wang L."/>
            <person name="Wang M."/>
            <person name="Yang K."/>
            <person name="Cui Y."/>
            <person name="Leung E."/>
            <person name="Nong W."/>
            <person name="Shin S.-K."/>
            <person name="Au S."/>
            <person name="Jeong K.Y."/>
            <person name="Chew F.T."/>
            <person name="Hui J."/>
            <person name="Leung T.F."/>
            <person name="Tungtrongchitr A."/>
            <person name="Zhong N."/>
            <person name="Liu Z."/>
            <person name="Tsui S."/>
        </authorList>
    </citation>
    <scope>NUCLEOTIDE SEQUENCE</scope>
    <source>
        <strain evidence="21">Derf</strain>
        <tissue evidence="21">Whole organism</tissue>
    </source>
</reference>
<dbReference type="PROSITE" id="PS00447">
    <property type="entry name" value="DNA_POLYMERASE_A"/>
    <property type="match status" value="1"/>
</dbReference>
<feature type="transmembrane region" description="Helical" evidence="18">
    <location>
        <begin position="12"/>
        <end position="30"/>
    </location>
</feature>
<dbReference type="EC" id="2.7.7.7" evidence="3"/>
<keyword evidence="11 18" id="KW-1133">Transmembrane helix</keyword>
<dbReference type="InterPro" id="IPR001098">
    <property type="entry name" value="DNA-dir_DNA_pol_A_palm_dom"/>
</dbReference>
<keyword evidence="22" id="KW-1185">Reference proteome</keyword>
<dbReference type="Gene3D" id="1.10.3380.20">
    <property type="match status" value="1"/>
</dbReference>
<evidence type="ECO:0000256" key="7">
    <source>
        <dbReference type="ARBA" id="ARBA00022741"/>
    </source>
</evidence>
<dbReference type="PRINTS" id="PR00868">
    <property type="entry name" value="DNAPOLI"/>
</dbReference>
<dbReference type="PANTHER" id="PTHR10133">
    <property type="entry name" value="DNA POLYMERASE I"/>
    <property type="match status" value="1"/>
</dbReference>
<dbReference type="GO" id="GO:0015297">
    <property type="term" value="F:antiporter activity"/>
    <property type="evidence" value="ECO:0007669"/>
    <property type="project" value="InterPro"/>
</dbReference>
<dbReference type="Pfam" id="PF21099">
    <property type="entry name" value="POLQ_helical"/>
    <property type="match status" value="1"/>
</dbReference>
<organism evidence="21 22">
    <name type="scientific">Dermatophagoides farinae</name>
    <name type="common">American house dust mite</name>
    <dbReference type="NCBI Taxonomy" id="6954"/>
    <lineage>
        <taxon>Eukaryota</taxon>
        <taxon>Metazoa</taxon>
        <taxon>Ecdysozoa</taxon>
        <taxon>Arthropoda</taxon>
        <taxon>Chelicerata</taxon>
        <taxon>Arachnida</taxon>
        <taxon>Acari</taxon>
        <taxon>Acariformes</taxon>
        <taxon>Sarcoptiformes</taxon>
        <taxon>Astigmata</taxon>
        <taxon>Psoroptidia</taxon>
        <taxon>Analgoidea</taxon>
        <taxon>Pyroglyphidae</taxon>
        <taxon>Dermatophagoidinae</taxon>
        <taxon>Dermatophagoides</taxon>
    </lineage>
</organism>
<keyword evidence="14" id="KW-0539">Nucleus</keyword>
<evidence type="ECO:0000259" key="20">
    <source>
        <dbReference type="PROSITE" id="PS51194"/>
    </source>
</evidence>
<protein>
    <recommendedName>
        <fullName evidence="3">DNA-directed DNA polymerase</fullName>
        <ecNumber evidence="3">2.7.7.7</ecNumber>
    </recommendedName>
</protein>
<feature type="transmembrane region" description="Helical" evidence="18">
    <location>
        <begin position="231"/>
        <end position="252"/>
    </location>
</feature>
<dbReference type="Gene3D" id="3.40.50.300">
    <property type="entry name" value="P-loop containing nucleotide triphosphate hydrolases"/>
    <property type="match status" value="3"/>
</dbReference>
<dbReference type="Pfam" id="PF00999">
    <property type="entry name" value="Na_H_Exchanger"/>
    <property type="match status" value="1"/>
</dbReference>
<proteinExistence type="predicted"/>
<dbReference type="Gene3D" id="1.20.1530.20">
    <property type="match status" value="1"/>
</dbReference>
<evidence type="ECO:0000256" key="14">
    <source>
        <dbReference type="ARBA" id="ARBA00023242"/>
    </source>
</evidence>
<feature type="transmembrane region" description="Helical" evidence="18">
    <location>
        <begin position="288"/>
        <end position="307"/>
    </location>
</feature>
<dbReference type="GO" id="GO:0005524">
    <property type="term" value="F:ATP binding"/>
    <property type="evidence" value="ECO:0007669"/>
    <property type="project" value="UniProtKB-KW"/>
</dbReference>
<comment type="catalytic activity">
    <reaction evidence="15">
        <text>DNA(n) + a 2'-deoxyribonucleoside 5'-triphosphate = DNA(n+1) + diphosphate</text>
        <dbReference type="Rhea" id="RHEA:22508"/>
        <dbReference type="Rhea" id="RHEA-COMP:17339"/>
        <dbReference type="Rhea" id="RHEA-COMP:17340"/>
        <dbReference type="ChEBI" id="CHEBI:33019"/>
        <dbReference type="ChEBI" id="CHEBI:61560"/>
        <dbReference type="ChEBI" id="CHEBI:173112"/>
        <dbReference type="EC" id="2.7.7.7"/>
    </reaction>
</comment>
<feature type="region of interest" description="Disordered" evidence="17">
    <location>
        <begin position="1584"/>
        <end position="1608"/>
    </location>
</feature>
<dbReference type="InterPro" id="IPR043502">
    <property type="entry name" value="DNA/RNA_pol_sf"/>
</dbReference>
<keyword evidence="9" id="KW-0067">ATP-binding</keyword>
<evidence type="ECO:0000313" key="22">
    <source>
        <dbReference type="Proteomes" id="UP000790347"/>
    </source>
</evidence>
<feature type="domain" description="Helicase ATP-binding" evidence="19">
    <location>
        <begin position="562"/>
        <end position="741"/>
    </location>
</feature>
<feature type="domain" description="Helicase C-terminal" evidence="20">
    <location>
        <begin position="815"/>
        <end position="1020"/>
    </location>
</feature>
<gene>
    <name evidence="21" type="ORF">DERF_014666</name>
</gene>
<feature type="transmembrane region" description="Helical" evidence="18">
    <location>
        <begin position="121"/>
        <end position="144"/>
    </location>
</feature>
<evidence type="ECO:0000259" key="19">
    <source>
        <dbReference type="PROSITE" id="PS51192"/>
    </source>
</evidence>
<feature type="transmembrane region" description="Helical" evidence="18">
    <location>
        <begin position="150"/>
        <end position="173"/>
    </location>
</feature>
<dbReference type="GO" id="GO:1902600">
    <property type="term" value="P:proton transmembrane transport"/>
    <property type="evidence" value="ECO:0007669"/>
    <property type="project" value="InterPro"/>
</dbReference>
<dbReference type="PANTHER" id="PTHR10133:SF62">
    <property type="entry name" value="DNA POLYMERASE THETA"/>
    <property type="match status" value="1"/>
</dbReference>
<feature type="transmembrane region" description="Helical" evidence="18">
    <location>
        <begin position="264"/>
        <end position="282"/>
    </location>
</feature>
<dbReference type="InterPro" id="IPR002298">
    <property type="entry name" value="DNA_polymerase_A"/>
</dbReference>
<dbReference type="GO" id="GO:0097681">
    <property type="term" value="P:double-strand break repair via alternative nonhomologous end joining"/>
    <property type="evidence" value="ECO:0007669"/>
    <property type="project" value="TreeGrafter"/>
</dbReference>
<evidence type="ECO:0000256" key="17">
    <source>
        <dbReference type="SAM" id="MobiDB-lite"/>
    </source>
</evidence>
<feature type="region of interest" description="Disordered" evidence="17">
    <location>
        <begin position="1418"/>
        <end position="1530"/>
    </location>
</feature>